<dbReference type="FunFam" id="3.50.80.10:FF:000001">
    <property type="entry name" value="D-aminoacyl-tRNA deacylase"/>
    <property type="match status" value="1"/>
</dbReference>
<gene>
    <name evidence="2 3" type="primary">dtd</name>
    <name evidence="3" type="ORF">H9872_04150</name>
</gene>
<protein>
    <recommendedName>
        <fullName evidence="2">D-aminoacyl-tRNA deacylase</fullName>
        <shortName evidence="2">DTD</shortName>
        <ecNumber evidence="2">3.1.1.96</ecNumber>
    </recommendedName>
    <alternativeName>
        <fullName evidence="2">Gly-tRNA(Ala) deacylase</fullName>
        <ecNumber evidence="2">3.1.1.-</ecNumber>
    </alternativeName>
</protein>
<dbReference type="GO" id="GO:0005737">
    <property type="term" value="C:cytoplasm"/>
    <property type="evidence" value="ECO:0007669"/>
    <property type="project" value="UniProtKB-SubCell"/>
</dbReference>
<keyword evidence="2" id="KW-0963">Cytoplasm</keyword>
<comment type="subcellular location">
    <subcellularLocation>
        <location evidence="2">Cytoplasm</location>
    </subcellularLocation>
</comment>
<comment type="function">
    <text evidence="2">An aminoacyl-tRNA editing enzyme that deacylates mischarged D-aminoacyl-tRNAs. Also deacylates mischarged glycyl-tRNA(Ala), protecting cells against glycine mischarging by AlaRS. Acts via tRNA-based rather than protein-based catalysis; rejects L-amino acids rather than detecting D-amino acids in the active site. By recycling D-aminoacyl-tRNA to D-amino acids and free tRNA molecules, this enzyme counteracts the toxicity associated with the formation of D-aminoacyl-tRNA entities in vivo and helps enforce protein L-homochirality.</text>
</comment>
<organism evidence="3 4">
    <name type="scientific">Candidatus Cellulosilyticum pullistercoris</name>
    <dbReference type="NCBI Taxonomy" id="2838521"/>
    <lineage>
        <taxon>Bacteria</taxon>
        <taxon>Bacillati</taxon>
        <taxon>Bacillota</taxon>
        <taxon>Clostridia</taxon>
        <taxon>Lachnospirales</taxon>
        <taxon>Cellulosilyticaceae</taxon>
        <taxon>Cellulosilyticum</taxon>
    </lineage>
</organism>
<proteinExistence type="inferred from homology"/>
<dbReference type="EC" id="3.1.1.96" evidence="2"/>
<accession>A0A9E2KC50</accession>
<evidence type="ECO:0000256" key="2">
    <source>
        <dbReference type="HAMAP-Rule" id="MF_00518"/>
    </source>
</evidence>
<dbReference type="SUPFAM" id="SSF69500">
    <property type="entry name" value="DTD-like"/>
    <property type="match status" value="1"/>
</dbReference>
<dbReference type="HAMAP" id="MF_00518">
    <property type="entry name" value="Deacylase_Dtd"/>
    <property type="match status" value="1"/>
</dbReference>
<comment type="similarity">
    <text evidence="1 2">Belongs to the DTD family.</text>
</comment>
<dbReference type="NCBIfam" id="TIGR00256">
    <property type="entry name" value="D-aminoacyl-tRNA deacylase"/>
    <property type="match status" value="1"/>
</dbReference>
<keyword evidence="2" id="KW-0820">tRNA-binding</keyword>
<dbReference type="Proteomes" id="UP000824229">
    <property type="component" value="Unassembled WGS sequence"/>
</dbReference>
<comment type="catalytic activity">
    <reaction evidence="2">
        <text>glycyl-tRNA(Ala) + H2O = tRNA(Ala) + glycine + H(+)</text>
        <dbReference type="Rhea" id="RHEA:53744"/>
        <dbReference type="Rhea" id="RHEA-COMP:9657"/>
        <dbReference type="Rhea" id="RHEA-COMP:13640"/>
        <dbReference type="ChEBI" id="CHEBI:15377"/>
        <dbReference type="ChEBI" id="CHEBI:15378"/>
        <dbReference type="ChEBI" id="CHEBI:57305"/>
        <dbReference type="ChEBI" id="CHEBI:78442"/>
        <dbReference type="ChEBI" id="CHEBI:78522"/>
    </reaction>
</comment>
<dbReference type="EC" id="3.1.1.-" evidence="2"/>
<dbReference type="InterPro" id="IPR023509">
    <property type="entry name" value="DTD-like_sf"/>
</dbReference>
<dbReference type="InterPro" id="IPR003732">
    <property type="entry name" value="Daa-tRNA_deacyls_DTD"/>
</dbReference>
<dbReference type="GO" id="GO:0051500">
    <property type="term" value="F:D-tyrosyl-tRNA(Tyr) deacylase activity"/>
    <property type="evidence" value="ECO:0007669"/>
    <property type="project" value="TreeGrafter"/>
</dbReference>
<dbReference type="GO" id="GO:0043908">
    <property type="term" value="F:Ser(Gly)-tRNA(Ala) hydrolase activity"/>
    <property type="evidence" value="ECO:0007669"/>
    <property type="project" value="UniProtKB-UniRule"/>
</dbReference>
<reference evidence="3" key="1">
    <citation type="journal article" date="2021" name="PeerJ">
        <title>Extensive microbial diversity within the chicken gut microbiome revealed by metagenomics and culture.</title>
        <authorList>
            <person name="Gilroy R."/>
            <person name="Ravi A."/>
            <person name="Getino M."/>
            <person name="Pursley I."/>
            <person name="Horton D.L."/>
            <person name="Alikhan N.F."/>
            <person name="Baker D."/>
            <person name="Gharbi K."/>
            <person name="Hall N."/>
            <person name="Watson M."/>
            <person name="Adriaenssens E.M."/>
            <person name="Foster-Nyarko E."/>
            <person name="Jarju S."/>
            <person name="Secka A."/>
            <person name="Antonio M."/>
            <person name="Oren A."/>
            <person name="Chaudhuri R.R."/>
            <person name="La Ragione R."/>
            <person name="Hildebrand F."/>
            <person name="Pallen M.J."/>
        </authorList>
    </citation>
    <scope>NUCLEOTIDE SEQUENCE</scope>
    <source>
        <strain evidence="3">B5-657</strain>
    </source>
</reference>
<comment type="subunit">
    <text evidence="2">Homodimer.</text>
</comment>
<dbReference type="GO" id="GO:0000049">
    <property type="term" value="F:tRNA binding"/>
    <property type="evidence" value="ECO:0007669"/>
    <property type="project" value="UniProtKB-UniRule"/>
</dbReference>
<dbReference type="PANTHER" id="PTHR10472:SF5">
    <property type="entry name" value="D-AMINOACYL-TRNA DEACYLASE 1"/>
    <property type="match status" value="1"/>
</dbReference>
<dbReference type="GO" id="GO:0019478">
    <property type="term" value="P:D-amino acid catabolic process"/>
    <property type="evidence" value="ECO:0007669"/>
    <property type="project" value="UniProtKB-UniRule"/>
</dbReference>
<keyword evidence="2" id="KW-0694">RNA-binding</keyword>
<comment type="domain">
    <text evidence="2">A Gly-cisPro motif from one monomer fits into the active site of the other monomer to allow specific chiral rejection of L-amino acids.</text>
</comment>
<feature type="short sequence motif" description="Gly-cisPro motif, important for rejection of L-amino acids" evidence="2">
    <location>
        <begin position="137"/>
        <end position="138"/>
    </location>
</feature>
<dbReference type="PANTHER" id="PTHR10472">
    <property type="entry name" value="D-TYROSYL-TRNA TYR DEACYLASE"/>
    <property type="match status" value="1"/>
</dbReference>
<evidence type="ECO:0000256" key="1">
    <source>
        <dbReference type="ARBA" id="ARBA00009673"/>
    </source>
</evidence>
<evidence type="ECO:0000313" key="4">
    <source>
        <dbReference type="Proteomes" id="UP000824229"/>
    </source>
</evidence>
<comment type="caution">
    <text evidence="3">The sequence shown here is derived from an EMBL/GenBank/DDBJ whole genome shotgun (WGS) entry which is preliminary data.</text>
</comment>
<evidence type="ECO:0000313" key="3">
    <source>
        <dbReference type="EMBL" id="MBU3803931.1"/>
    </source>
</evidence>
<dbReference type="Pfam" id="PF02580">
    <property type="entry name" value="Tyr_Deacylase"/>
    <property type="match status" value="1"/>
</dbReference>
<dbReference type="EMBL" id="JAHLFQ010000086">
    <property type="protein sequence ID" value="MBU3803931.1"/>
    <property type="molecule type" value="Genomic_DNA"/>
</dbReference>
<name>A0A9E2KC50_9FIRM</name>
<dbReference type="Gene3D" id="3.50.80.10">
    <property type="entry name" value="D-tyrosyl-tRNA(Tyr) deacylase"/>
    <property type="match status" value="1"/>
</dbReference>
<reference evidence="3" key="2">
    <citation type="submission" date="2021-04" db="EMBL/GenBank/DDBJ databases">
        <authorList>
            <person name="Gilroy R."/>
        </authorList>
    </citation>
    <scope>NUCLEOTIDE SEQUENCE</scope>
    <source>
        <strain evidence="3">B5-657</strain>
    </source>
</reference>
<dbReference type="AlphaFoldDB" id="A0A9E2KC50"/>
<dbReference type="GO" id="GO:0106026">
    <property type="term" value="F:Gly-tRNA(Ala) deacylase activity"/>
    <property type="evidence" value="ECO:0007669"/>
    <property type="project" value="UniProtKB-UniRule"/>
</dbReference>
<keyword evidence="2 3" id="KW-0378">Hydrolase</keyword>
<comment type="catalytic activity">
    <reaction evidence="2">
        <text>a D-aminoacyl-tRNA + H2O = a tRNA + a D-alpha-amino acid + H(+)</text>
        <dbReference type="Rhea" id="RHEA:13953"/>
        <dbReference type="Rhea" id="RHEA-COMP:10123"/>
        <dbReference type="Rhea" id="RHEA-COMP:10124"/>
        <dbReference type="ChEBI" id="CHEBI:15377"/>
        <dbReference type="ChEBI" id="CHEBI:15378"/>
        <dbReference type="ChEBI" id="CHEBI:59871"/>
        <dbReference type="ChEBI" id="CHEBI:78442"/>
        <dbReference type="ChEBI" id="CHEBI:79333"/>
        <dbReference type="EC" id="3.1.1.96"/>
    </reaction>
</comment>
<sequence length="149" mass="16454">MRAVVQRVSEASVTVEGKVVGKINRGLMVLVAVRSEDTMQDFDYIAKKIAGLRVFSDEADKMNLSVKDIGGKLLIVPQFTLYGSVVKGMRPSFTASGSVEEAREKFHTFIKRLEQEEVPIEMGIFQADMKVALVNDGPVTILLDSSKLF</sequence>